<reference evidence="1" key="1">
    <citation type="submission" date="2023-07" db="EMBL/GenBank/DDBJ databases">
        <title>draft genome sequence of fig (Ficus carica).</title>
        <authorList>
            <person name="Takahashi T."/>
            <person name="Nishimura K."/>
        </authorList>
    </citation>
    <scope>NUCLEOTIDE SEQUENCE</scope>
</reference>
<dbReference type="Proteomes" id="UP001187192">
    <property type="component" value="Unassembled WGS sequence"/>
</dbReference>
<evidence type="ECO:0000313" key="1">
    <source>
        <dbReference type="EMBL" id="GMN28536.1"/>
    </source>
</evidence>
<gene>
    <name evidence="1" type="ORF">TIFTF001_002086</name>
</gene>
<dbReference type="Gene3D" id="3.10.330.10">
    <property type="match status" value="2"/>
</dbReference>
<dbReference type="InterPro" id="IPR004854">
    <property type="entry name" value="Ufd1-like"/>
</dbReference>
<evidence type="ECO:0000313" key="2">
    <source>
        <dbReference type="Proteomes" id="UP001187192"/>
    </source>
</evidence>
<name>A0AA87ZRS1_FICCA</name>
<protein>
    <submittedName>
        <fullName evidence="1">Uncharacterized protein</fullName>
    </submittedName>
</protein>
<proteinExistence type="predicted"/>
<dbReference type="EMBL" id="BTGU01000002">
    <property type="protein sequence ID" value="GMN28536.1"/>
    <property type="molecule type" value="Genomic_DNA"/>
</dbReference>
<organism evidence="1 2">
    <name type="scientific">Ficus carica</name>
    <name type="common">Common fig</name>
    <dbReference type="NCBI Taxonomy" id="3494"/>
    <lineage>
        <taxon>Eukaryota</taxon>
        <taxon>Viridiplantae</taxon>
        <taxon>Streptophyta</taxon>
        <taxon>Embryophyta</taxon>
        <taxon>Tracheophyta</taxon>
        <taxon>Spermatophyta</taxon>
        <taxon>Magnoliopsida</taxon>
        <taxon>eudicotyledons</taxon>
        <taxon>Gunneridae</taxon>
        <taxon>Pentapetalae</taxon>
        <taxon>rosids</taxon>
        <taxon>fabids</taxon>
        <taxon>Rosales</taxon>
        <taxon>Moraceae</taxon>
        <taxon>Ficeae</taxon>
        <taxon>Ficus</taxon>
    </lineage>
</organism>
<dbReference type="GO" id="GO:0006511">
    <property type="term" value="P:ubiquitin-dependent protein catabolic process"/>
    <property type="evidence" value="ECO:0007669"/>
    <property type="project" value="InterPro"/>
</dbReference>
<dbReference type="PANTHER" id="PTHR12555">
    <property type="entry name" value="UBIQUITIN FUSION DEGRADATON PROTEIN 1"/>
    <property type="match status" value="1"/>
</dbReference>
<dbReference type="GO" id="GO:0031593">
    <property type="term" value="F:polyubiquitin modification-dependent protein binding"/>
    <property type="evidence" value="ECO:0007669"/>
    <property type="project" value="TreeGrafter"/>
</dbReference>
<comment type="caution">
    <text evidence="1">The sequence shown here is derived from an EMBL/GenBank/DDBJ whole genome shotgun (WGS) entry which is preliminary data.</text>
</comment>
<dbReference type="GO" id="GO:0034098">
    <property type="term" value="C:VCP-NPL4-UFD1 AAA ATPase complex"/>
    <property type="evidence" value="ECO:0007669"/>
    <property type="project" value="TreeGrafter"/>
</dbReference>
<accession>A0AA87ZRS1</accession>
<dbReference type="PANTHER" id="PTHR12555:SF13">
    <property type="entry name" value="UBIQUITIN RECOGNITION FACTOR IN ER-ASSOCIATED DEGRADATION PROTEIN 1"/>
    <property type="match status" value="1"/>
</dbReference>
<sequence>MSLDKGNETAFMELSDPNAVSEETLIRQFSRLTVGVTFFLDCNEKKFCMNVLEKTIRQFSSLTVGDNVANNKKKSCIEALETKPDTKEESVINSDCEVDFAPALDYKEPEKEKEKLTTMAVAKTMRAGVGEEKEKPKFRAFTGVARRLDGKSSNSESNTKEVSISTSCRKRKAVKLVFGSSKLVMNLEECKLKEDEKVKKVKKEEIGFPPFTGKSYKLSG</sequence>
<dbReference type="AlphaFoldDB" id="A0AA87ZRS1"/>
<keyword evidence="2" id="KW-1185">Reference proteome</keyword>
<dbReference type="GO" id="GO:0036503">
    <property type="term" value="P:ERAD pathway"/>
    <property type="evidence" value="ECO:0007669"/>
    <property type="project" value="TreeGrafter"/>
</dbReference>